<dbReference type="GO" id="GO:0005634">
    <property type="term" value="C:nucleus"/>
    <property type="evidence" value="ECO:0007669"/>
    <property type="project" value="UniProtKB-SubCell"/>
</dbReference>
<name>A0A8T2L2D2_ASTMX</name>
<protein>
    <submittedName>
        <fullName evidence="13">Interferon-induced 35 kDa protein</fullName>
    </submittedName>
</protein>
<comment type="similarity">
    <text evidence="4">Belongs to the NMI family.</text>
</comment>
<dbReference type="EMBL" id="JAICCE010000019">
    <property type="protein sequence ID" value="KAG9264082.1"/>
    <property type="molecule type" value="Genomic_DNA"/>
</dbReference>
<keyword evidence="7" id="KW-0399">Innate immunity</keyword>
<comment type="subcellular location">
    <subcellularLocation>
        <location evidence="2">Cytoplasm</location>
    </subcellularLocation>
    <subcellularLocation>
        <location evidence="1">Nucleus</location>
    </subcellularLocation>
    <subcellularLocation>
        <location evidence="3">Secreted</location>
    </subcellularLocation>
</comment>
<evidence type="ECO:0000256" key="6">
    <source>
        <dbReference type="ARBA" id="ARBA00022525"/>
    </source>
</evidence>
<dbReference type="GO" id="GO:0045087">
    <property type="term" value="P:innate immune response"/>
    <property type="evidence" value="ECO:0007669"/>
    <property type="project" value="UniProtKB-KW"/>
</dbReference>
<dbReference type="Proteomes" id="UP000752171">
    <property type="component" value="Unassembled WGS sequence"/>
</dbReference>
<evidence type="ECO:0000256" key="3">
    <source>
        <dbReference type="ARBA" id="ARBA00004613"/>
    </source>
</evidence>
<feature type="domain" description="NID" evidence="12">
    <location>
        <begin position="282"/>
        <end position="370"/>
    </location>
</feature>
<keyword evidence="10" id="KW-0175">Coiled coil</keyword>
<evidence type="ECO:0000259" key="12">
    <source>
        <dbReference type="Pfam" id="PF07292"/>
    </source>
</evidence>
<dbReference type="GO" id="GO:0005615">
    <property type="term" value="C:extracellular space"/>
    <property type="evidence" value="ECO:0007669"/>
    <property type="project" value="UniProtKB-ARBA"/>
</dbReference>
<evidence type="ECO:0000256" key="2">
    <source>
        <dbReference type="ARBA" id="ARBA00004496"/>
    </source>
</evidence>
<evidence type="ECO:0000313" key="14">
    <source>
        <dbReference type="Proteomes" id="UP000752171"/>
    </source>
</evidence>
<proteinExistence type="inferred from homology"/>
<dbReference type="GO" id="GO:0045088">
    <property type="term" value="P:regulation of innate immune response"/>
    <property type="evidence" value="ECO:0007669"/>
    <property type="project" value="UniProtKB-ARBA"/>
</dbReference>
<feature type="chain" id="PRO_5035898218" evidence="11">
    <location>
        <begin position="27"/>
        <end position="393"/>
    </location>
</feature>
<reference evidence="13 14" key="1">
    <citation type="submission" date="2021-07" db="EMBL/GenBank/DDBJ databases">
        <authorList>
            <person name="Imarazene B."/>
            <person name="Zahm M."/>
            <person name="Klopp C."/>
            <person name="Cabau C."/>
            <person name="Beille S."/>
            <person name="Jouanno E."/>
            <person name="Castinel A."/>
            <person name="Lluch J."/>
            <person name="Gil L."/>
            <person name="Kuchtly C."/>
            <person name="Lopez Roques C."/>
            <person name="Donnadieu C."/>
            <person name="Parrinello H."/>
            <person name="Journot L."/>
            <person name="Du K."/>
            <person name="Schartl M."/>
            <person name="Retaux S."/>
            <person name="Guiguen Y."/>
        </authorList>
    </citation>
    <scope>NUCLEOTIDE SEQUENCE [LARGE SCALE GENOMIC DNA]</scope>
    <source>
        <strain evidence="13">Pach_M1</strain>
        <tissue evidence="13">Testis</tissue>
    </source>
</reference>
<dbReference type="Gene3D" id="3.30.70.330">
    <property type="match status" value="1"/>
</dbReference>
<dbReference type="GO" id="GO:0005737">
    <property type="term" value="C:cytoplasm"/>
    <property type="evidence" value="ECO:0007669"/>
    <property type="project" value="UniProtKB-SubCell"/>
</dbReference>
<evidence type="ECO:0000256" key="7">
    <source>
        <dbReference type="ARBA" id="ARBA00022588"/>
    </source>
</evidence>
<feature type="signal peptide" evidence="11">
    <location>
        <begin position="1"/>
        <end position="26"/>
    </location>
</feature>
<keyword evidence="9" id="KW-0539">Nucleus</keyword>
<organism evidence="13 14">
    <name type="scientific">Astyanax mexicanus</name>
    <name type="common">Blind cave fish</name>
    <name type="synonym">Astyanax fasciatus mexicanus</name>
    <dbReference type="NCBI Taxonomy" id="7994"/>
    <lineage>
        <taxon>Eukaryota</taxon>
        <taxon>Metazoa</taxon>
        <taxon>Chordata</taxon>
        <taxon>Craniata</taxon>
        <taxon>Vertebrata</taxon>
        <taxon>Euteleostomi</taxon>
        <taxon>Actinopterygii</taxon>
        <taxon>Neopterygii</taxon>
        <taxon>Teleostei</taxon>
        <taxon>Ostariophysi</taxon>
        <taxon>Characiformes</taxon>
        <taxon>Characoidei</taxon>
        <taxon>Acestrorhamphidae</taxon>
        <taxon>Acestrorhamphinae</taxon>
        <taxon>Astyanax</taxon>
    </lineage>
</organism>
<feature type="coiled-coil region" evidence="10">
    <location>
        <begin position="41"/>
        <end position="142"/>
    </location>
</feature>
<evidence type="ECO:0000256" key="4">
    <source>
        <dbReference type="ARBA" id="ARBA00010081"/>
    </source>
</evidence>
<evidence type="ECO:0000256" key="10">
    <source>
        <dbReference type="SAM" id="Coils"/>
    </source>
</evidence>
<evidence type="ECO:0000313" key="13">
    <source>
        <dbReference type="EMBL" id="KAG9264082.1"/>
    </source>
</evidence>
<dbReference type="FunFam" id="3.30.70.330:FF:000300">
    <property type="entry name" value="Interferon-induced protein 35"/>
    <property type="match status" value="1"/>
</dbReference>
<evidence type="ECO:0000256" key="5">
    <source>
        <dbReference type="ARBA" id="ARBA00022490"/>
    </source>
</evidence>
<gene>
    <name evidence="13" type="primary">IFI35</name>
    <name evidence="13" type="ORF">AMEX_G22318</name>
</gene>
<dbReference type="AlphaFoldDB" id="A0A8T2L2D2"/>
<evidence type="ECO:0000256" key="1">
    <source>
        <dbReference type="ARBA" id="ARBA00004123"/>
    </source>
</evidence>
<dbReference type="InterPro" id="IPR012677">
    <property type="entry name" value="Nucleotide-bd_a/b_plait_sf"/>
</dbReference>
<keyword evidence="5" id="KW-0963">Cytoplasm</keyword>
<evidence type="ECO:0000256" key="9">
    <source>
        <dbReference type="ARBA" id="ARBA00023242"/>
    </source>
</evidence>
<dbReference type="InterPro" id="IPR009909">
    <property type="entry name" value="Nmi/IFP35_dom"/>
</dbReference>
<evidence type="ECO:0000256" key="11">
    <source>
        <dbReference type="SAM" id="SignalP"/>
    </source>
</evidence>
<dbReference type="Pfam" id="PF07292">
    <property type="entry name" value="NID"/>
    <property type="match status" value="2"/>
</dbReference>
<keyword evidence="6" id="KW-0964">Secreted</keyword>
<dbReference type="PANTHER" id="PTHR15225:SF1">
    <property type="entry name" value="INTERFERON-INDUCED 35 KDA PROTEIN"/>
    <property type="match status" value="1"/>
</dbReference>
<keyword evidence="11" id="KW-0732">Signal</keyword>
<feature type="domain" description="NID" evidence="12">
    <location>
        <begin position="184"/>
        <end position="271"/>
    </location>
</feature>
<evidence type="ECO:0000256" key="8">
    <source>
        <dbReference type="ARBA" id="ARBA00022859"/>
    </source>
</evidence>
<sequence length="393" mass="44587">MNSGLSLVYGMVLSTLLWFLEDYLLSKMSDEEYEKIGNEDLTSLFKEINMLKKQHDNLLREQRMLSEGRDSNIRFTQEFKQRAVKMKKNLDEEEKKSEDAVKKEQEKLEGIKQENRKLKEEIWSMEQKLRTMDEDNKSLRQQTEVSTAVPEKKVVFNGDVANGAHALSFDMKPRIVFPMEGGTALITFEEEEVAEKILALREHVVALGDCSIAVQAEPVRFLVPVGVEMDTQVCPQRILVSDLPKKMSVEKILDKLEIHFSKGRNGGGEVEDIDMLEDSGNVVVAFVDSTIAKGLTDKQIHEVEIEKGKKHKVKVTPFLNGSITLLKTCNITCKKTVLLTGIPDIMEQDNLQDQLEIHFQKTNNSGGEVDAIIYNPQGRKTLALFEEDAPKDE</sequence>
<keyword evidence="8" id="KW-0391">Immunity</keyword>
<comment type="caution">
    <text evidence="13">The sequence shown here is derived from an EMBL/GenBank/DDBJ whole genome shotgun (WGS) entry which is preliminary data.</text>
</comment>
<dbReference type="PANTHER" id="PTHR15225">
    <property type="entry name" value="INTERFERON-INDUCED PROTEIN 35/NMI N-MYC/STAT INTERACTING PROTEIN"/>
    <property type="match status" value="1"/>
</dbReference>
<dbReference type="OrthoDB" id="9936051at2759"/>
<accession>A0A8T2L2D2</accession>